<evidence type="ECO:0000256" key="2">
    <source>
        <dbReference type="ARBA" id="ARBA00022475"/>
    </source>
</evidence>
<feature type="transmembrane region" description="Helical" evidence="6">
    <location>
        <begin position="165"/>
        <end position="185"/>
    </location>
</feature>
<organism evidence="8 9">
    <name type="scientific">Gracilinema caldarium (strain ATCC 51460 / DSM 7334 / H1)</name>
    <name type="common">Treponema caldarium</name>
    <dbReference type="NCBI Taxonomy" id="744872"/>
    <lineage>
        <taxon>Bacteria</taxon>
        <taxon>Pseudomonadati</taxon>
        <taxon>Spirochaetota</taxon>
        <taxon>Spirochaetia</taxon>
        <taxon>Spirochaetales</taxon>
        <taxon>Breznakiellaceae</taxon>
        <taxon>Gracilinema</taxon>
    </lineage>
</organism>
<dbReference type="eggNOG" id="COG2814">
    <property type="taxonomic scope" value="Bacteria"/>
</dbReference>
<feature type="transmembrane region" description="Helical" evidence="6">
    <location>
        <begin position="318"/>
        <end position="334"/>
    </location>
</feature>
<dbReference type="InterPro" id="IPR020846">
    <property type="entry name" value="MFS_dom"/>
</dbReference>
<feature type="transmembrane region" description="Helical" evidence="6">
    <location>
        <begin position="135"/>
        <end position="159"/>
    </location>
</feature>
<dbReference type="SUPFAM" id="SSF103473">
    <property type="entry name" value="MFS general substrate transporter"/>
    <property type="match status" value="1"/>
</dbReference>
<name>F8F102_GRAC1</name>
<keyword evidence="3 6" id="KW-0812">Transmembrane</keyword>
<feature type="transmembrane region" description="Helical" evidence="6">
    <location>
        <begin position="380"/>
        <end position="403"/>
    </location>
</feature>
<dbReference type="InterPro" id="IPR036259">
    <property type="entry name" value="MFS_trans_sf"/>
</dbReference>
<dbReference type="Pfam" id="PF07690">
    <property type="entry name" value="MFS_1"/>
    <property type="match status" value="1"/>
</dbReference>
<sequence length="432" mass="46991">MGMEHSKKLILLVLMALMLVVLNSDGQVMAPTLAIIEKEFHVSDASVGVMMGLFTVLGAVVSLLWGYFADKASRKFLFVFSVLIGELPCAFTAFASNWTVFFFLRILTGIGMGAAFPLVFSILGDIYDEKERPWASAILTVSFGMGNIVGGVLGGFVGASGNWRLPFLLAALPNIPLILFFWFLVPEPKAAASEEATKALVEAGLVYPRRIKLSDYTGLFKIRTNVYLLIQGIAGTIPWGSFFFLQKFLNQYKGFSIAEATTVYLVFGIGMVIGTIVGGIWGGAIFKKSDTQLPIFCAFTTFVGTTLTLWVVLLTLPLALLIPTGFFAAFFAAMTGPNMRTMLLDVNVPENRGPIFSIFNLTDSLGTGFGRFVSGVLSDVFGLMASLSVSASFWIFCGIILWLTAGIFPPDRQVLKVTMAQIAEEMKQKSAY</sequence>
<feature type="transmembrane region" description="Helical" evidence="6">
    <location>
        <begin position="226"/>
        <end position="245"/>
    </location>
</feature>
<feature type="transmembrane region" description="Helical" evidence="6">
    <location>
        <begin position="265"/>
        <end position="286"/>
    </location>
</feature>
<keyword evidence="2" id="KW-1003">Cell membrane</keyword>
<evidence type="ECO:0000256" key="6">
    <source>
        <dbReference type="SAM" id="Phobius"/>
    </source>
</evidence>
<accession>F8F102</accession>
<dbReference type="InterPro" id="IPR050189">
    <property type="entry name" value="MFS_Efflux_Transporters"/>
</dbReference>
<feature type="domain" description="Major facilitator superfamily (MFS) profile" evidence="7">
    <location>
        <begin position="11"/>
        <end position="409"/>
    </location>
</feature>
<dbReference type="OrthoDB" id="9812221at2"/>
<dbReference type="STRING" id="744872.Spica_2165"/>
<gene>
    <name evidence="8" type="ordered locus">Spica_2165</name>
</gene>
<evidence type="ECO:0000259" key="7">
    <source>
        <dbReference type="PROSITE" id="PS50850"/>
    </source>
</evidence>
<dbReference type="GO" id="GO:0022857">
    <property type="term" value="F:transmembrane transporter activity"/>
    <property type="evidence" value="ECO:0007669"/>
    <property type="project" value="InterPro"/>
</dbReference>
<keyword evidence="9" id="KW-1185">Reference proteome</keyword>
<dbReference type="Gene3D" id="1.20.1250.20">
    <property type="entry name" value="MFS general substrate transporter like domains"/>
    <property type="match status" value="1"/>
</dbReference>
<dbReference type="AlphaFoldDB" id="F8F102"/>
<evidence type="ECO:0000256" key="3">
    <source>
        <dbReference type="ARBA" id="ARBA00022692"/>
    </source>
</evidence>
<evidence type="ECO:0000256" key="1">
    <source>
        <dbReference type="ARBA" id="ARBA00004651"/>
    </source>
</evidence>
<comment type="subcellular location">
    <subcellularLocation>
        <location evidence="1">Cell membrane</location>
        <topology evidence="1">Multi-pass membrane protein</topology>
    </subcellularLocation>
</comment>
<keyword evidence="5 6" id="KW-0472">Membrane</keyword>
<dbReference type="HOGENOM" id="CLU_001265_5_12_12"/>
<dbReference type="PANTHER" id="PTHR43124:SF3">
    <property type="entry name" value="CHLORAMPHENICOL EFFLUX PUMP RV0191"/>
    <property type="match status" value="1"/>
</dbReference>
<feature type="transmembrane region" description="Helical" evidence="6">
    <location>
        <begin position="102"/>
        <end position="123"/>
    </location>
</feature>
<dbReference type="PANTHER" id="PTHR43124">
    <property type="entry name" value="PURINE EFFLUX PUMP PBUE"/>
    <property type="match status" value="1"/>
</dbReference>
<dbReference type="KEGG" id="scd:Spica_2165"/>
<dbReference type="InterPro" id="IPR011701">
    <property type="entry name" value="MFS"/>
</dbReference>
<evidence type="ECO:0000313" key="9">
    <source>
        <dbReference type="Proteomes" id="UP000000503"/>
    </source>
</evidence>
<dbReference type="GO" id="GO:0005886">
    <property type="term" value="C:plasma membrane"/>
    <property type="evidence" value="ECO:0007669"/>
    <property type="project" value="UniProtKB-SubCell"/>
</dbReference>
<dbReference type="EMBL" id="CP002868">
    <property type="protein sequence ID" value="AEJ20288.1"/>
    <property type="molecule type" value="Genomic_DNA"/>
</dbReference>
<feature type="transmembrane region" description="Helical" evidence="6">
    <location>
        <begin position="50"/>
        <end position="69"/>
    </location>
</feature>
<evidence type="ECO:0000256" key="4">
    <source>
        <dbReference type="ARBA" id="ARBA00022989"/>
    </source>
</evidence>
<evidence type="ECO:0000313" key="8">
    <source>
        <dbReference type="EMBL" id="AEJ20288.1"/>
    </source>
</evidence>
<protein>
    <submittedName>
        <fullName evidence="8">Major facilitator superfamily MFS_1</fullName>
    </submittedName>
</protein>
<dbReference type="Proteomes" id="UP000000503">
    <property type="component" value="Chromosome"/>
</dbReference>
<proteinExistence type="predicted"/>
<reference evidence="9" key="1">
    <citation type="journal article" date="2013" name="Stand. Genomic Sci.">
        <title>Genome sequence of the thermophilic fresh-water bacterium Spirochaeta caldaria type strain (H1(T)), reclassification of Spirochaeta caldaria, Spirochaeta stenostrepta, and Spirochaeta zuelzerae in the genus Treponema as Treponema caldaria comb. nov., Treponema stenostrepta comb. nov., and Treponema zuelzerae comb. nov., and emendation of the genus Treponema.</title>
        <authorList>
            <person name="Abt B."/>
            <person name="Goker M."/>
            <person name="Scheuner C."/>
            <person name="Han C."/>
            <person name="Lu M."/>
            <person name="Misra M."/>
            <person name="Lapidus A."/>
            <person name="Nolan M."/>
            <person name="Lucas S."/>
            <person name="Hammon N."/>
            <person name="Deshpande S."/>
            <person name="Cheng J.F."/>
            <person name="Tapia R."/>
            <person name="Goodwin L.A."/>
            <person name="Pitluck S."/>
            <person name="Liolios K."/>
            <person name="Pagani I."/>
            <person name="Ivanova N."/>
            <person name="Mavromatis K."/>
            <person name="Mikhailova N."/>
            <person name="Huntemann M."/>
            <person name="Pati A."/>
            <person name="Chen A."/>
            <person name="Palaniappan K."/>
            <person name="Land M."/>
            <person name="Hauser L."/>
            <person name="Jeffries C.D."/>
            <person name="Rohde M."/>
            <person name="Spring S."/>
            <person name="Gronow S."/>
            <person name="Detter J.C."/>
            <person name="Bristow J."/>
            <person name="Eisen J.A."/>
            <person name="Markowitz V."/>
            <person name="Hugenholtz P."/>
            <person name="Kyrpides N.C."/>
            <person name="Woyke T."/>
            <person name="Klenk H.P."/>
        </authorList>
    </citation>
    <scope>NUCLEOTIDE SEQUENCE</scope>
    <source>
        <strain evidence="9">ATCC 51460 / DSM 7334 / H1</strain>
    </source>
</reference>
<keyword evidence="4 6" id="KW-1133">Transmembrane helix</keyword>
<evidence type="ECO:0000256" key="5">
    <source>
        <dbReference type="ARBA" id="ARBA00023136"/>
    </source>
</evidence>
<feature type="transmembrane region" description="Helical" evidence="6">
    <location>
        <begin position="76"/>
        <end position="96"/>
    </location>
</feature>
<dbReference type="PROSITE" id="PS50850">
    <property type="entry name" value="MFS"/>
    <property type="match status" value="1"/>
</dbReference>